<protein>
    <submittedName>
        <fullName evidence="5">Taurine-transporting ATPase</fullName>
        <ecNumber evidence="5">3.6.3.36</ecNumber>
    </submittedName>
</protein>
<evidence type="ECO:0000313" key="6">
    <source>
        <dbReference type="Proteomes" id="UP000007488"/>
    </source>
</evidence>
<feature type="domain" description="ABC transporter" evidence="4">
    <location>
        <begin position="28"/>
        <end position="261"/>
    </location>
</feature>
<dbReference type="GO" id="GO:0005524">
    <property type="term" value="F:ATP binding"/>
    <property type="evidence" value="ECO:0007669"/>
    <property type="project" value="UniProtKB-KW"/>
</dbReference>
<dbReference type="KEGG" id="sgy:Sgly_1015"/>
<evidence type="ECO:0000256" key="1">
    <source>
        <dbReference type="ARBA" id="ARBA00022448"/>
    </source>
</evidence>
<dbReference type="PANTHER" id="PTHR42788">
    <property type="entry name" value="TAURINE IMPORT ATP-BINDING PROTEIN-RELATED"/>
    <property type="match status" value="1"/>
</dbReference>
<dbReference type="CDD" id="cd03293">
    <property type="entry name" value="ABC_NrtD_SsuB_transporters"/>
    <property type="match status" value="1"/>
</dbReference>
<dbReference type="GO" id="GO:0016887">
    <property type="term" value="F:ATP hydrolysis activity"/>
    <property type="evidence" value="ECO:0007669"/>
    <property type="project" value="InterPro"/>
</dbReference>
<dbReference type="InterPro" id="IPR050166">
    <property type="entry name" value="ABC_transporter_ATP-bind"/>
</dbReference>
<dbReference type="STRING" id="645991.Sgly_1015"/>
<proteinExistence type="predicted"/>
<dbReference type="OrthoDB" id="9801958at2"/>
<dbReference type="Pfam" id="PF00005">
    <property type="entry name" value="ABC_tran"/>
    <property type="match status" value="1"/>
</dbReference>
<dbReference type="HOGENOM" id="CLU_000604_1_22_9"/>
<dbReference type="PANTHER" id="PTHR42788:SF13">
    <property type="entry name" value="ALIPHATIC SULFONATES IMPORT ATP-BINDING PROTEIN SSUB"/>
    <property type="match status" value="1"/>
</dbReference>
<reference evidence="6" key="2">
    <citation type="submission" date="2011-02" db="EMBL/GenBank/DDBJ databases">
        <title>The complete genome of Syntrophobotulus glycolicus DSM 8271.</title>
        <authorList>
            <person name="Lucas S."/>
            <person name="Copeland A."/>
            <person name="Lapidus A."/>
            <person name="Bruce D."/>
            <person name="Goodwin L."/>
            <person name="Pitluck S."/>
            <person name="Kyrpides N."/>
            <person name="Mavromatis K."/>
            <person name="Pagani I."/>
            <person name="Ivanova N."/>
            <person name="Mikhailova N."/>
            <person name="Chertkov O."/>
            <person name="Held B."/>
            <person name="Detter J.C."/>
            <person name="Tapia R."/>
            <person name="Han C."/>
            <person name="Land M."/>
            <person name="Hauser L."/>
            <person name="Markowitz V."/>
            <person name="Cheng J.-F."/>
            <person name="Hugenholtz P."/>
            <person name="Woyke T."/>
            <person name="Wu D."/>
            <person name="Spring S."/>
            <person name="Schroeder M."/>
            <person name="Brambilla E."/>
            <person name="Klenk H.-P."/>
            <person name="Eisen J.A."/>
        </authorList>
    </citation>
    <scope>NUCLEOTIDE SEQUENCE [LARGE SCALE GENOMIC DNA]</scope>
    <source>
        <strain evidence="6">DSM 8271 / FlGlyR</strain>
    </source>
</reference>
<dbReference type="RefSeq" id="WP_013624220.1">
    <property type="nucleotide sequence ID" value="NC_015172.1"/>
</dbReference>
<keyword evidence="1" id="KW-0813">Transport</keyword>
<dbReference type="SMART" id="SM00382">
    <property type="entry name" value="AAA"/>
    <property type="match status" value="1"/>
</dbReference>
<name>F0STQ9_SYNGF</name>
<dbReference type="EC" id="3.6.3.36" evidence="5"/>
<dbReference type="AlphaFoldDB" id="F0STQ9"/>
<dbReference type="SUPFAM" id="SSF52540">
    <property type="entry name" value="P-loop containing nucleoside triphosphate hydrolases"/>
    <property type="match status" value="1"/>
</dbReference>
<dbReference type="eggNOG" id="COG1116">
    <property type="taxonomic scope" value="Bacteria"/>
</dbReference>
<dbReference type="InterPro" id="IPR003439">
    <property type="entry name" value="ABC_transporter-like_ATP-bd"/>
</dbReference>
<accession>F0STQ9</accession>
<evidence type="ECO:0000256" key="2">
    <source>
        <dbReference type="ARBA" id="ARBA00022741"/>
    </source>
</evidence>
<dbReference type="EMBL" id="CP002547">
    <property type="protein sequence ID" value="ADY55349.1"/>
    <property type="molecule type" value="Genomic_DNA"/>
</dbReference>
<sequence>MGLIENLRLSKKSMFNLGGISEPKTEKLSVSDLGISFENTKTGAITDAVEQVSININPGEFVTIVGLSGCGKSSFLNAIAGLVKPSRGTIKLGDKTIDGPGQDRTVVFQKASLLPWRNVIRNITYGLELRGMKYKDALNHAEEYIEMVNLKGYESFFPYQLSGGMQQRVNIARALVCKPEVLLLDEPFAALDAITRETMQNELLSLWEKTRKTVLMVTHQIDEAVLLSDRVIVFSAKPARILEEIKIDLPRPRIPEIRAHVDFDLLSTKIWSLIHTSARKKVDVEYEI</sequence>
<dbReference type="PROSITE" id="PS50893">
    <property type="entry name" value="ABC_TRANSPORTER_2"/>
    <property type="match status" value="1"/>
</dbReference>
<dbReference type="Gene3D" id="3.40.50.300">
    <property type="entry name" value="P-loop containing nucleotide triphosphate hydrolases"/>
    <property type="match status" value="1"/>
</dbReference>
<dbReference type="PROSITE" id="PS00211">
    <property type="entry name" value="ABC_TRANSPORTER_1"/>
    <property type="match status" value="1"/>
</dbReference>
<organism evidence="5 6">
    <name type="scientific">Syntrophobotulus glycolicus (strain DSM 8271 / FlGlyR)</name>
    <dbReference type="NCBI Taxonomy" id="645991"/>
    <lineage>
        <taxon>Bacteria</taxon>
        <taxon>Bacillati</taxon>
        <taxon>Bacillota</taxon>
        <taxon>Clostridia</taxon>
        <taxon>Eubacteriales</taxon>
        <taxon>Desulfitobacteriaceae</taxon>
        <taxon>Syntrophobotulus</taxon>
    </lineage>
</organism>
<dbReference type="InterPro" id="IPR003593">
    <property type="entry name" value="AAA+_ATPase"/>
</dbReference>
<evidence type="ECO:0000259" key="4">
    <source>
        <dbReference type="PROSITE" id="PS50893"/>
    </source>
</evidence>
<keyword evidence="2" id="KW-0547">Nucleotide-binding</keyword>
<keyword evidence="6" id="KW-1185">Reference proteome</keyword>
<dbReference type="InterPro" id="IPR017871">
    <property type="entry name" value="ABC_transporter-like_CS"/>
</dbReference>
<evidence type="ECO:0000313" key="5">
    <source>
        <dbReference type="EMBL" id="ADY55349.1"/>
    </source>
</evidence>
<reference evidence="5 6" key="1">
    <citation type="journal article" date="2011" name="Stand. Genomic Sci.">
        <title>Complete genome sequence of Syntrophobotulus glycolicus type strain (FlGlyR).</title>
        <authorList>
            <person name="Han C."/>
            <person name="Mwirichia R."/>
            <person name="Chertkov O."/>
            <person name="Held B."/>
            <person name="Lapidus A."/>
            <person name="Nolan M."/>
            <person name="Lucas S."/>
            <person name="Hammon N."/>
            <person name="Deshpande S."/>
            <person name="Cheng J.F."/>
            <person name="Tapia R."/>
            <person name="Goodwin L."/>
            <person name="Pitluck S."/>
            <person name="Huntemann M."/>
            <person name="Liolios K."/>
            <person name="Ivanova N."/>
            <person name="Pagani I."/>
            <person name="Mavromatis K."/>
            <person name="Ovchinikova G."/>
            <person name="Pati A."/>
            <person name="Chen A."/>
            <person name="Palaniappan K."/>
            <person name="Land M."/>
            <person name="Hauser L."/>
            <person name="Brambilla E.M."/>
            <person name="Rohde M."/>
            <person name="Spring S."/>
            <person name="Sikorski J."/>
            <person name="Goker M."/>
            <person name="Woyke T."/>
            <person name="Bristow J."/>
            <person name="Eisen J.A."/>
            <person name="Markowitz V."/>
            <person name="Hugenholtz P."/>
            <person name="Kyrpides N.C."/>
            <person name="Klenk H.P."/>
            <person name="Detter J.C."/>
        </authorList>
    </citation>
    <scope>NUCLEOTIDE SEQUENCE [LARGE SCALE GENOMIC DNA]</scope>
    <source>
        <strain evidence="6">DSM 8271 / FlGlyR</strain>
    </source>
</reference>
<gene>
    <name evidence="5" type="ordered locus">Sgly_1015</name>
</gene>
<dbReference type="Proteomes" id="UP000007488">
    <property type="component" value="Chromosome"/>
</dbReference>
<evidence type="ECO:0000256" key="3">
    <source>
        <dbReference type="ARBA" id="ARBA00022840"/>
    </source>
</evidence>
<dbReference type="InterPro" id="IPR027417">
    <property type="entry name" value="P-loop_NTPase"/>
</dbReference>
<keyword evidence="5" id="KW-0378">Hydrolase</keyword>
<keyword evidence="3" id="KW-0067">ATP-binding</keyword>